<proteinExistence type="predicted"/>
<evidence type="ECO:0000313" key="2">
    <source>
        <dbReference type="EMBL" id="ARU03999.1"/>
    </source>
</evidence>
<name>A0A1Y0EKV2_9BURK</name>
<gene>
    <name evidence="2" type="ORF">CCO03_04310</name>
</gene>
<evidence type="ECO:0000313" key="3">
    <source>
        <dbReference type="Proteomes" id="UP000196138"/>
    </source>
</evidence>
<dbReference type="Proteomes" id="UP000196138">
    <property type="component" value="Chromosome"/>
</dbReference>
<reference evidence="2 3" key="1">
    <citation type="submission" date="2017-05" db="EMBL/GenBank/DDBJ databases">
        <authorList>
            <person name="Song R."/>
            <person name="Chenine A.L."/>
            <person name="Ruprecht R.M."/>
        </authorList>
    </citation>
    <scope>NUCLEOTIDE SEQUENCE [LARGE SCALE GENOMIC DNA]</scope>
    <source>
        <strain evidence="2 3">DSM 26136</strain>
    </source>
</reference>
<organism evidence="2 3">
    <name type="scientific">Comamonas serinivorans</name>
    <dbReference type="NCBI Taxonomy" id="1082851"/>
    <lineage>
        <taxon>Bacteria</taxon>
        <taxon>Pseudomonadati</taxon>
        <taxon>Pseudomonadota</taxon>
        <taxon>Betaproteobacteria</taxon>
        <taxon>Burkholderiales</taxon>
        <taxon>Comamonadaceae</taxon>
        <taxon>Comamonas</taxon>
    </lineage>
</organism>
<dbReference type="EMBL" id="CP021455">
    <property type="protein sequence ID" value="ARU03999.1"/>
    <property type="molecule type" value="Genomic_DNA"/>
</dbReference>
<evidence type="ECO:0000256" key="1">
    <source>
        <dbReference type="SAM" id="MobiDB-lite"/>
    </source>
</evidence>
<feature type="region of interest" description="Disordered" evidence="1">
    <location>
        <begin position="127"/>
        <end position="151"/>
    </location>
</feature>
<dbReference type="OrthoDB" id="8908103at2"/>
<dbReference type="KEGG" id="cser:CCO03_04310"/>
<dbReference type="AlphaFoldDB" id="A0A1Y0EKV2"/>
<protein>
    <submittedName>
        <fullName evidence="2">Uncharacterized protein</fullName>
    </submittedName>
</protein>
<accession>A0A1Y0EKV2</accession>
<keyword evidence="3" id="KW-1185">Reference proteome</keyword>
<sequence length="192" mass="21637">MQIRVQTYKGKDGRIRQGKTVSLLRYAYDPEKRRSKQVVIGTLDRWATELPPELDSLLTDAEHHEFKEWIAERDQQRQELAQRHHLLHAAEHMGWAAKALLAGADPVRPERIWEALDVLAKALEKAGYPRPSRGRGRPSKDETPTPDDLVVSLYDDPMLAAEIEDAQERVAALPNFIPLPPAARKGKGSDGP</sequence>